<evidence type="ECO:0000256" key="3">
    <source>
        <dbReference type="ARBA" id="ARBA00022692"/>
    </source>
</evidence>
<keyword evidence="8" id="KW-0675">Receptor</keyword>
<dbReference type="Gene3D" id="1.20.1070.10">
    <property type="entry name" value="Rhodopsin 7-helix transmembrane proteins"/>
    <property type="match status" value="1"/>
</dbReference>
<feature type="transmembrane region" description="Helical" evidence="6">
    <location>
        <begin position="145"/>
        <end position="171"/>
    </location>
</feature>
<feature type="transmembrane region" description="Helical" evidence="6">
    <location>
        <begin position="105"/>
        <end position="125"/>
    </location>
</feature>
<dbReference type="VEuPathDB" id="VectorBase:LDEU004511"/>
<dbReference type="GO" id="GO:0016020">
    <property type="term" value="C:membrane"/>
    <property type="evidence" value="ECO:0007669"/>
    <property type="project" value="UniProtKB-SubCell"/>
</dbReference>
<dbReference type="STRING" id="299467.A0A443SJ29"/>
<dbReference type="PANTHER" id="PTHR47023">
    <property type="entry name" value="SEX PEPTIDE RECEPTOR"/>
    <property type="match status" value="1"/>
</dbReference>
<keyword evidence="9" id="KW-1185">Reference proteome</keyword>
<proteinExistence type="inferred from homology"/>
<evidence type="ECO:0000256" key="1">
    <source>
        <dbReference type="ARBA" id="ARBA00004370"/>
    </source>
</evidence>
<comment type="similarity">
    <text evidence="2">Belongs to the G-protein coupled receptor 1 family.</text>
</comment>
<evidence type="ECO:0000256" key="2">
    <source>
        <dbReference type="ARBA" id="ARBA00010663"/>
    </source>
</evidence>
<name>A0A443SJ29_9ACAR</name>
<feature type="transmembrane region" description="Helical" evidence="6">
    <location>
        <begin position="309"/>
        <end position="331"/>
    </location>
</feature>
<evidence type="ECO:0000256" key="6">
    <source>
        <dbReference type="SAM" id="Phobius"/>
    </source>
</evidence>
<dbReference type="GO" id="GO:0008528">
    <property type="term" value="F:G protein-coupled peptide receptor activity"/>
    <property type="evidence" value="ECO:0007669"/>
    <property type="project" value="InterPro"/>
</dbReference>
<dbReference type="Pfam" id="PF10324">
    <property type="entry name" value="7TM_GPCR_Srw"/>
    <property type="match status" value="1"/>
</dbReference>
<feature type="transmembrane region" description="Helical" evidence="6">
    <location>
        <begin position="351"/>
        <end position="373"/>
    </location>
</feature>
<dbReference type="EMBL" id="NCKV01001950">
    <property type="protein sequence ID" value="RWS27529.1"/>
    <property type="molecule type" value="Genomic_DNA"/>
</dbReference>
<dbReference type="InterPro" id="IPR000276">
    <property type="entry name" value="GPCR_Rhodpsn"/>
</dbReference>
<dbReference type="InterPro" id="IPR017452">
    <property type="entry name" value="GPCR_Rhodpsn_7TM"/>
</dbReference>
<organism evidence="8 9">
    <name type="scientific">Leptotrombidium deliense</name>
    <dbReference type="NCBI Taxonomy" id="299467"/>
    <lineage>
        <taxon>Eukaryota</taxon>
        <taxon>Metazoa</taxon>
        <taxon>Ecdysozoa</taxon>
        <taxon>Arthropoda</taxon>
        <taxon>Chelicerata</taxon>
        <taxon>Arachnida</taxon>
        <taxon>Acari</taxon>
        <taxon>Acariformes</taxon>
        <taxon>Trombidiformes</taxon>
        <taxon>Prostigmata</taxon>
        <taxon>Anystina</taxon>
        <taxon>Parasitengona</taxon>
        <taxon>Trombiculoidea</taxon>
        <taxon>Trombiculidae</taxon>
        <taxon>Leptotrombidium</taxon>
    </lineage>
</organism>
<dbReference type="InterPro" id="IPR019427">
    <property type="entry name" value="7TM_GPCR_serpentine_rcpt_Srw"/>
</dbReference>
<evidence type="ECO:0000256" key="5">
    <source>
        <dbReference type="ARBA" id="ARBA00023136"/>
    </source>
</evidence>
<reference evidence="8 9" key="1">
    <citation type="journal article" date="2018" name="Gigascience">
        <title>Genomes of trombidid mites reveal novel predicted allergens and laterally-transferred genes associated with secondary metabolism.</title>
        <authorList>
            <person name="Dong X."/>
            <person name="Chaisiri K."/>
            <person name="Xia D."/>
            <person name="Armstrong S.D."/>
            <person name="Fang Y."/>
            <person name="Donnelly M.J."/>
            <person name="Kadowaki T."/>
            <person name="McGarry J.W."/>
            <person name="Darby A.C."/>
            <person name="Makepeace B.L."/>
        </authorList>
    </citation>
    <scope>NUCLEOTIDE SEQUENCE [LARGE SCALE GENOMIC DNA]</scope>
    <source>
        <strain evidence="8">UoL-UT</strain>
    </source>
</reference>
<dbReference type="OrthoDB" id="5962323at2759"/>
<feature type="domain" description="G-protein coupled receptors family 1 profile" evidence="7">
    <location>
        <begin position="86"/>
        <end position="370"/>
    </location>
</feature>
<evidence type="ECO:0000313" key="8">
    <source>
        <dbReference type="EMBL" id="RWS27529.1"/>
    </source>
</evidence>
<comment type="caution">
    <text evidence="8">The sequence shown here is derived from an EMBL/GenBank/DDBJ whole genome shotgun (WGS) entry which is preliminary data.</text>
</comment>
<dbReference type="PROSITE" id="PS50262">
    <property type="entry name" value="G_PROTEIN_RECEP_F1_2"/>
    <property type="match status" value="1"/>
</dbReference>
<comment type="subcellular location">
    <subcellularLocation>
        <location evidence="1">Membrane</location>
    </subcellularLocation>
</comment>
<keyword evidence="4 6" id="KW-1133">Transmembrane helix</keyword>
<feature type="transmembrane region" description="Helical" evidence="6">
    <location>
        <begin position="192"/>
        <end position="212"/>
    </location>
</feature>
<dbReference type="PRINTS" id="PR00237">
    <property type="entry name" value="GPCRRHODOPSN"/>
</dbReference>
<dbReference type="PANTHER" id="PTHR47023:SF1">
    <property type="entry name" value="SEX PEPTIDE RECEPTOR"/>
    <property type="match status" value="1"/>
</dbReference>
<dbReference type="SUPFAM" id="SSF81321">
    <property type="entry name" value="Family A G protein-coupled receptor-like"/>
    <property type="match status" value="1"/>
</dbReference>
<feature type="transmembrane region" description="Helical" evidence="6">
    <location>
        <begin position="67"/>
        <end position="93"/>
    </location>
</feature>
<protein>
    <submittedName>
        <fullName evidence="8">Sex peptide receptor-like protein</fullName>
    </submittedName>
</protein>
<dbReference type="AlphaFoldDB" id="A0A443SJ29"/>
<dbReference type="Proteomes" id="UP000288716">
    <property type="component" value="Unassembled WGS sequence"/>
</dbReference>
<feature type="transmembrane region" description="Helical" evidence="6">
    <location>
        <begin position="253"/>
        <end position="276"/>
    </location>
</feature>
<sequence>MEENSLSDSHTTEFSVMIDTGNDSGFNSSTRFFEKLVSNGSNNEISLPNASDVQNLVNVTGDVPIEYAMIMFGYIMPFLLIITIIANTLIVVVLSQRHMRTPTNLVLLAMAISDLLTLLFPAPWYFYMYTLGNHVKILYPTTACYSFHCMIEVIPAFFHTASIWLTLVLAGQRYIYVCHPTVANTWCTVPRVMKAMFIVFVLSFLHQSTRFFDRNFSSVMFMYHNTTHVGCVYSTASWVSNFVTEMVYFTCYYGFRILFVHIGPCAALVVLNVLLFRALRAAQKKRDKLFKENRKSECKKLRDSNCTTMMLIVVVTVFLATEIPLAVTTVLHVAQNILDILIADYKTLNSTILFTNFFIMLSYPVNFAIYCGMSRQFRETFQQLFLLGNVTTRREGSTRYSMANGPRTSTNETVL</sequence>
<keyword evidence="3 6" id="KW-0812">Transmembrane</keyword>
<evidence type="ECO:0000259" key="7">
    <source>
        <dbReference type="PROSITE" id="PS50262"/>
    </source>
</evidence>
<accession>A0A443SJ29</accession>
<keyword evidence="5 6" id="KW-0472">Membrane</keyword>
<gene>
    <name evidence="8" type="ORF">B4U80_08058</name>
</gene>
<dbReference type="InterPro" id="IPR053071">
    <property type="entry name" value="GPCR1-related_rcpt"/>
</dbReference>
<dbReference type="CDD" id="cd14978">
    <property type="entry name" value="7tmA_FMRFamide_R-like"/>
    <property type="match status" value="1"/>
</dbReference>
<evidence type="ECO:0000256" key="4">
    <source>
        <dbReference type="ARBA" id="ARBA00022989"/>
    </source>
</evidence>
<evidence type="ECO:0000313" key="9">
    <source>
        <dbReference type="Proteomes" id="UP000288716"/>
    </source>
</evidence>